<dbReference type="GO" id="GO:1990414">
    <property type="term" value="P:replication-born double-strand break repair via sister chromatid exchange"/>
    <property type="evidence" value="ECO:0007669"/>
    <property type="project" value="TreeGrafter"/>
</dbReference>
<dbReference type="InterPro" id="IPR033031">
    <property type="entry name" value="Scc2/Nipped-B"/>
</dbReference>
<name>A0AAJ7SFU0_9ACAR</name>
<evidence type="ECO:0000256" key="7">
    <source>
        <dbReference type="SAM" id="MobiDB-lite"/>
    </source>
</evidence>
<evidence type="ECO:0000256" key="3">
    <source>
        <dbReference type="ARBA" id="ARBA00022737"/>
    </source>
</evidence>
<feature type="compositionally biased region" description="Acidic residues" evidence="7">
    <location>
        <begin position="443"/>
        <end position="452"/>
    </location>
</feature>
<keyword evidence="4 6" id="KW-0539">Nucleus</keyword>
<evidence type="ECO:0000256" key="6">
    <source>
        <dbReference type="RuleBase" id="RU364107"/>
    </source>
</evidence>
<feature type="compositionally biased region" description="Acidic residues" evidence="7">
    <location>
        <begin position="2084"/>
        <end position="2095"/>
    </location>
</feature>
<feature type="region of interest" description="Disordered" evidence="7">
    <location>
        <begin position="1063"/>
        <end position="1082"/>
    </location>
</feature>
<dbReference type="GO" id="GO:0061775">
    <property type="term" value="F:cohesin loader activity"/>
    <property type="evidence" value="ECO:0007669"/>
    <property type="project" value="InterPro"/>
</dbReference>
<feature type="region of interest" description="Disordered" evidence="7">
    <location>
        <begin position="1844"/>
        <end position="1868"/>
    </location>
</feature>
<proteinExistence type="inferred from homology"/>
<dbReference type="Gene3D" id="1.25.10.10">
    <property type="entry name" value="Leucine-rich Repeat Variant"/>
    <property type="match status" value="1"/>
</dbReference>
<dbReference type="InterPro" id="IPR016024">
    <property type="entry name" value="ARM-type_fold"/>
</dbReference>
<feature type="region of interest" description="Disordered" evidence="7">
    <location>
        <begin position="811"/>
        <end position="833"/>
    </location>
</feature>
<feature type="region of interest" description="Disordered" evidence="7">
    <location>
        <begin position="428"/>
        <end position="480"/>
    </location>
</feature>
<feature type="region of interest" description="Disordered" evidence="7">
    <location>
        <begin position="106"/>
        <end position="201"/>
    </location>
</feature>
<dbReference type="GO" id="GO:0010468">
    <property type="term" value="P:regulation of gene expression"/>
    <property type="evidence" value="ECO:0007669"/>
    <property type="project" value="InterPro"/>
</dbReference>
<accession>A0AAJ7SFU0</accession>
<keyword evidence="5 6" id="KW-0131">Cell cycle</keyword>
<dbReference type="InterPro" id="IPR026003">
    <property type="entry name" value="Cohesin_HEAT"/>
</dbReference>
<feature type="compositionally biased region" description="Pro residues" evidence="7">
    <location>
        <begin position="2015"/>
        <end position="2026"/>
    </location>
</feature>
<keyword evidence="9" id="KW-1185">Reference proteome</keyword>
<comment type="subcellular location">
    <subcellularLocation>
        <location evidence="1 6">Nucleus</location>
    </subcellularLocation>
</comment>
<dbReference type="RefSeq" id="XP_028966987.1">
    <property type="nucleotide sequence ID" value="XM_029111154.1"/>
</dbReference>
<dbReference type="GO" id="GO:0071169">
    <property type="term" value="P:establishment of protein localization to chromatin"/>
    <property type="evidence" value="ECO:0007669"/>
    <property type="project" value="TreeGrafter"/>
</dbReference>
<dbReference type="GO" id="GO:0003682">
    <property type="term" value="F:chromatin binding"/>
    <property type="evidence" value="ECO:0007669"/>
    <property type="project" value="TreeGrafter"/>
</dbReference>
<evidence type="ECO:0000259" key="8">
    <source>
        <dbReference type="Pfam" id="PF12830"/>
    </source>
</evidence>
<gene>
    <name evidence="10" type="primary">LOC100902448</name>
</gene>
<evidence type="ECO:0000256" key="4">
    <source>
        <dbReference type="ARBA" id="ARBA00023242"/>
    </source>
</evidence>
<dbReference type="PANTHER" id="PTHR21704:SF18">
    <property type="entry name" value="NIPPED-B-LIKE PROTEIN"/>
    <property type="match status" value="1"/>
</dbReference>
<comment type="similarity">
    <text evidence="2 6">Belongs to the SCC2/Nipped-B family.</text>
</comment>
<evidence type="ECO:0000313" key="10">
    <source>
        <dbReference type="RefSeq" id="XP_028966987.1"/>
    </source>
</evidence>
<dbReference type="SUPFAM" id="SSF48371">
    <property type="entry name" value="ARM repeat"/>
    <property type="match status" value="1"/>
</dbReference>
<dbReference type="PANTHER" id="PTHR21704">
    <property type="entry name" value="NIPPED-B-LIKE PROTEIN DELANGIN SCC2-RELATED"/>
    <property type="match status" value="1"/>
</dbReference>
<dbReference type="InterPro" id="IPR024986">
    <property type="entry name" value="Nipped-B_C"/>
</dbReference>
<feature type="compositionally biased region" description="Basic and acidic residues" evidence="7">
    <location>
        <begin position="1064"/>
        <end position="1075"/>
    </location>
</feature>
<dbReference type="Proteomes" id="UP000694867">
    <property type="component" value="Unplaced"/>
</dbReference>
<dbReference type="Pfam" id="PF12830">
    <property type="entry name" value="Nipped-B_C"/>
    <property type="match status" value="1"/>
</dbReference>
<evidence type="ECO:0000256" key="5">
    <source>
        <dbReference type="ARBA" id="ARBA00023306"/>
    </source>
</evidence>
<evidence type="ECO:0000256" key="2">
    <source>
        <dbReference type="ARBA" id="ARBA00009252"/>
    </source>
</evidence>
<organism evidence="9 10">
    <name type="scientific">Galendromus occidentalis</name>
    <name type="common">western predatory mite</name>
    <dbReference type="NCBI Taxonomy" id="34638"/>
    <lineage>
        <taxon>Eukaryota</taxon>
        <taxon>Metazoa</taxon>
        <taxon>Ecdysozoa</taxon>
        <taxon>Arthropoda</taxon>
        <taxon>Chelicerata</taxon>
        <taxon>Arachnida</taxon>
        <taxon>Acari</taxon>
        <taxon>Parasitiformes</taxon>
        <taxon>Mesostigmata</taxon>
        <taxon>Gamasina</taxon>
        <taxon>Phytoseioidea</taxon>
        <taxon>Phytoseiidae</taxon>
        <taxon>Typhlodrominae</taxon>
        <taxon>Galendromus</taxon>
    </lineage>
</organism>
<feature type="domain" description="Sister chromatid cohesion C-terminal" evidence="8">
    <location>
        <begin position="1638"/>
        <end position="1823"/>
    </location>
</feature>
<dbReference type="CTD" id="3355136"/>
<feature type="compositionally biased region" description="Basic residues" evidence="7">
    <location>
        <begin position="2065"/>
        <end position="2080"/>
    </location>
</feature>
<feature type="compositionally biased region" description="Low complexity" evidence="7">
    <location>
        <begin position="128"/>
        <end position="137"/>
    </location>
</feature>
<evidence type="ECO:0000256" key="1">
    <source>
        <dbReference type="ARBA" id="ARBA00004123"/>
    </source>
</evidence>
<protein>
    <recommendedName>
        <fullName evidence="6">Nipped-B protein</fullName>
    </recommendedName>
</protein>
<dbReference type="GO" id="GO:0140588">
    <property type="term" value="P:chromatin looping"/>
    <property type="evidence" value="ECO:0007669"/>
    <property type="project" value="InterPro"/>
</dbReference>
<feature type="compositionally biased region" description="Polar residues" evidence="7">
    <location>
        <begin position="151"/>
        <end position="201"/>
    </location>
</feature>
<dbReference type="Pfam" id="PF12765">
    <property type="entry name" value="Cohesin_HEAT"/>
    <property type="match status" value="1"/>
</dbReference>
<feature type="compositionally biased region" description="Acidic residues" evidence="7">
    <location>
        <begin position="1859"/>
        <end position="1868"/>
    </location>
</feature>
<sequence length="2095" mass="237445">MNGEGGPSVPITTLAAVQGLTDLLSELPLPVSLPGACSPASRPVISAHEADEVQNILNNGNYLLPQVIDALSRTNIDNLEIDDGVLSPVSGNGNMSQMLSHLLSSQPQLFGPKPAMTTPHWGAAQLGQQQQQPQPQAQQPPPQQQYYPAANQTFSPQHQQPATPHGQSPQQANSQQFVNPQQQASPYYRQPQNNKHFNSNFNQHQFPVQKDHSVAGILDNHHGPYGQASLQGPAGHSMQAMLPGATNQLPQTAQQQQQHNAMHLPIVNPMVPNNFLPANGIDPTLDKHLNDMVHNFPSTMHQQQLPHQQLQAPHLQHTQQQFHQQHPQQQFHPQQQQQQQQLSSPTHQQQSQMMNAQMPTTSTAPATPSTPQAADKTNVPPKKKFRSRGKDPKVWGGTPIKKRKEPELRPDELSTMDSLIASSLTERVKRRRRGNKTKYIEDDQKDDSDAEAGEAGTGEGDSDFEGPKKNLKEPTPPPKEIIIKKAKIKKIRREQQTEAMTAEELMESTTYQRFTRLVEKTFDAMEDVDLAQTVDEEDTCPEEFLIPLKTLKELADESAKLKVLRATNQVPADRLVRLLTILERNILDGTRVCLGGEQDDDEGAAIELMMDKIQRSADSSLTALYIMTAADMPEKVFLEDVIERIVTFVKFQVQNTIYPAFDPAYRVSKKDEESTASLKQKRYYSSMKSRQKNVTQLYNKLREAVGLLAELLKLQTLTDTIVLKVSSLGVSPFFVEGVSELQLNALRLVTAIFTRYVPHRQLILEDILASIARLPTSKRSLRNYRLNSEEQIQMLTALVLQLIHSVVRLPEGTPKSKSKEKDKEKEKDKDGSLDEYKPLDEVVLMTSYEEAIRTAVSFLSVFLKKCGVKHEDMDYRPLFENFVQDLLSTVNKPEWPASEMMLSLLGQLLVNNFSNKNLDMSMRTSSLEYLGVVAARLRKDAVQTKIRHEVIDDILRQICDDNEEEDIQTKPKKKKKNNAAKLKERDEVTILQQALLHYLDGNAESDPSLEFSKRFYLAQWYKDAVANAKVDASESRDFFQYPRTARQGAMWFVLSSFPSAVRDPMVKPKREPKSDPEDEDEAVKLEKTQMVIKLAERRKKFVCETIQQDYADFGTVEIVRTTLDYDTAELISRFLASRRPFSRSFDIYLSQILKVLGETTTAVRTKAMKCLTQVVEADPDILARLNVKVAVHSRLLDTATSVREAAADLLGKFLLQSPELIDAYYEMLTQRILDTGVSVRKRVIKILKDICVEQPDYKNVPDICVRIIRRVNDEEAVKKLVGEVFQSLWFVPCKDGETERITQKVRNICHVVAACRDTGLEWFEQLLANLLRSKEHEANLPHTKRACRQIVDALVDNVLELEGDQQQNARSHLIACLTTLNMFTKIEPHLTTKHYQIFQPYLLIPCKTMAEQLIINAVSHCLELVVPLVDHPSEDFLVQVEEALMKLIVRGHLSVLPAATSCLGKVINCVTKNHKLVRDCFCKIVKTVEFFKNEPQKAQKPVLMRNLFTAGLICKHFDFEHLQDPAVSHRNEKEIVFDCFIHFNAHPDEDIRLKALQGLGLMLNRHFDLMLGDEVKNLYHYILENSGVTCTFKVTVLTSIKTYLHEEEQKMIEKDREWAKMSKKENLKEMGDVSSGMASTVIQHYMKPVLSSVLSKHIKVRKGALFVIQLVLGQGLVHPVQMVPYLSCLGSDDDLLTRTTAERLLQELEKKYPGFVQMKAPAGVRLSYRLQSVLREDLKDKDDRLIRGLRLQADGQPIARNGFLYTVLRSTRQTRRAFLLSLLKAFDGDDRFTLSELLYMADNIVYFPYLVQDEPLFVMHNIDIHLSVTGSGLLQNFRDQLRQKPRHHRNEQVMNHETDSDDDDNDDIESLMERLPEDTKIVQELMINSHACILLLLCKQALKEIYGLTDTRIQQYSPNEQAKAYEKQVTRKVGVHFTPSLTLEKLKNPGDSLKVKKELDENSKRALVGQYMQFRQLMLSIDPSDEDAEEQPQGPVVTARVEESSNGIVLKISKAPPPPEKPPPPTATTVVLPPGHEVTPSPEKKRRGPIPKLKISSVSKEPKTPGKRGRKPGRPKKKKRIESSDEESEEDSDFE</sequence>
<dbReference type="GO" id="GO:0034087">
    <property type="term" value="P:establishment of mitotic sister chromatid cohesion"/>
    <property type="evidence" value="ECO:0007669"/>
    <property type="project" value="TreeGrafter"/>
</dbReference>
<reference evidence="10" key="1">
    <citation type="submission" date="2025-08" db="UniProtKB">
        <authorList>
            <consortium name="RefSeq"/>
        </authorList>
    </citation>
    <scope>IDENTIFICATION</scope>
</reference>
<dbReference type="KEGG" id="goe:100902448"/>
<dbReference type="InterPro" id="IPR011989">
    <property type="entry name" value="ARM-like"/>
</dbReference>
<dbReference type="GO" id="GO:0090694">
    <property type="term" value="C:Scc2-Scc4 cohesin loading complex"/>
    <property type="evidence" value="ECO:0007669"/>
    <property type="project" value="TreeGrafter"/>
</dbReference>
<feature type="region of interest" description="Disordered" evidence="7">
    <location>
        <begin position="300"/>
        <end position="416"/>
    </location>
</feature>
<feature type="region of interest" description="Disordered" evidence="7">
    <location>
        <begin position="2011"/>
        <end position="2095"/>
    </location>
</feature>
<dbReference type="CDD" id="cd23958">
    <property type="entry name" value="SCC2"/>
    <property type="match status" value="1"/>
</dbReference>
<dbReference type="GeneID" id="100902448"/>
<evidence type="ECO:0000313" key="9">
    <source>
        <dbReference type="Proteomes" id="UP000694867"/>
    </source>
</evidence>
<keyword evidence="3 6" id="KW-0677">Repeat</keyword>
<feature type="compositionally biased region" description="Basic and acidic residues" evidence="7">
    <location>
        <begin position="817"/>
        <end position="833"/>
    </location>
</feature>
<feature type="compositionally biased region" description="Low complexity" evidence="7">
    <location>
        <begin position="301"/>
        <end position="374"/>
    </location>
</feature>